<dbReference type="Gene3D" id="3.40.630.30">
    <property type="match status" value="1"/>
</dbReference>
<dbReference type="Gene3D" id="3.40.630.90">
    <property type="match status" value="1"/>
</dbReference>
<evidence type="ECO:0000259" key="1">
    <source>
        <dbReference type="PROSITE" id="PS51186"/>
    </source>
</evidence>
<dbReference type="PANTHER" id="PTHR47237">
    <property type="entry name" value="SLL0310 PROTEIN"/>
    <property type="match status" value="1"/>
</dbReference>
<dbReference type="Pfam" id="PF13508">
    <property type="entry name" value="Acetyltransf_7"/>
    <property type="match status" value="1"/>
</dbReference>
<dbReference type="EnsemblMetazoa" id="XM_028660694.1">
    <property type="protein sequence ID" value="XP_028516495.1"/>
    <property type="gene ID" value="LOC110244569"/>
</dbReference>
<dbReference type="Proteomes" id="UP000887567">
    <property type="component" value="Unplaced"/>
</dbReference>
<name>A0A913XMF5_EXADI</name>
<sequence>MSLLICKLAKTDTSSIKFINEEMAALKWKPGLEDLECYLSLDDPGVYVAKLDGVPIGSVCFYKYSSTYYSFGIFIVKKEYQGKGYGMKLFNTAMSEVDWSQIVSAYSVPEMVNKYARYGFEFRWMCKGYDVNISKALEILTAMTFNPDLSVKNINEVDQEVLLRYDTAVFGYQRNNFILKWLHAKGRHAKVVVTDEGAIVGYVAARVLYVNEEGYRVGPLFADSTEVAQVLLKALFEDIISHGMSCSKSVIIQCPTEKNENSETLMELLQGRIYTEFVYMTTKGIPNGCFDKWYGITTTELA</sequence>
<dbReference type="InterPro" id="IPR000182">
    <property type="entry name" value="GNAT_dom"/>
</dbReference>
<dbReference type="InterPro" id="IPR052729">
    <property type="entry name" value="Acyl/Acetyltrans_Enzymes"/>
</dbReference>
<organism evidence="2 3">
    <name type="scientific">Exaiptasia diaphana</name>
    <name type="common">Tropical sea anemone</name>
    <name type="synonym">Aiptasia pulchella</name>
    <dbReference type="NCBI Taxonomy" id="2652724"/>
    <lineage>
        <taxon>Eukaryota</taxon>
        <taxon>Metazoa</taxon>
        <taxon>Cnidaria</taxon>
        <taxon>Anthozoa</taxon>
        <taxon>Hexacorallia</taxon>
        <taxon>Actiniaria</taxon>
        <taxon>Aiptasiidae</taxon>
        <taxon>Exaiptasia</taxon>
    </lineage>
</organism>
<dbReference type="EnsemblMetazoa" id="XM_021050770.2">
    <property type="protein sequence ID" value="XP_020906429.1"/>
    <property type="gene ID" value="LOC110244569"/>
</dbReference>
<dbReference type="RefSeq" id="XP_020906429.1">
    <property type="nucleotide sequence ID" value="XM_021050770.2"/>
</dbReference>
<dbReference type="InterPro" id="IPR041496">
    <property type="entry name" value="YitH/HolE_GNAT"/>
</dbReference>
<dbReference type="CDD" id="cd04301">
    <property type="entry name" value="NAT_SF"/>
    <property type="match status" value="1"/>
</dbReference>
<dbReference type="OrthoDB" id="5771378at2759"/>
<dbReference type="Pfam" id="PF18014">
    <property type="entry name" value="Acetyltransf_18"/>
    <property type="match status" value="1"/>
</dbReference>
<dbReference type="PANTHER" id="PTHR47237:SF1">
    <property type="entry name" value="SLL0310 PROTEIN"/>
    <property type="match status" value="1"/>
</dbReference>
<dbReference type="SUPFAM" id="SSF55729">
    <property type="entry name" value="Acyl-CoA N-acyltransferases (Nat)"/>
    <property type="match status" value="1"/>
</dbReference>
<evidence type="ECO:0000313" key="3">
    <source>
        <dbReference type="Proteomes" id="UP000887567"/>
    </source>
</evidence>
<dbReference type="PROSITE" id="PS51186">
    <property type="entry name" value="GNAT"/>
    <property type="match status" value="1"/>
</dbReference>
<keyword evidence="3" id="KW-1185">Reference proteome</keyword>
<dbReference type="GO" id="GO:0016747">
    <property type="term" value="F:acyltransferase activity, transferring groups other than amino-acyl groups"/>
    <property type="evidence" value="ECO:0007669"/>
    <property type="project" value="InterPro"/>
</dbReference>
<evidence type="ECO:0000313" key="2">
    <source>
        <dbReference type="EnsemblMetazoa" id="XP_020906429.1"/>
    </source>
</evidence>
<dbReference type="AlphaFoldDB" id="A0A913XMF5"/>
<dbReference type="OMA" id="CESILLI"/>
<dbReference type="KEGG" id="epa:110244569"/>
<dbReference type="GeneID" id="110244569"/>
<feature type="domain" description="N-acetyltransferase" evidence="1">
    <location>
        <begin position="3"/>
        <end position="146"/>
    </location>
</feature>
<dbReference type="RefSeq" id="XP_028516495.1">
    <property type="nucleotide sequence ID" value="XM_028660694.1"/>
</dbReference>
<accession>A0A913XMF5</accession>
<proteinExistence type="predicted"/>
<dbReference type="InterPro" id="IPR016181">
    <property type="entry name" value="Acyl_CoA_acyltransferase"/>
</dbReference>
<reference evidence="2" key="1">
    <citation type="submission" date="2022-11" db="UniProtKB">
        <authorList>
            <consortium name="EnsemblMetazoa"/>
        </authorList>
    </citation>
    <scope>IDENTIFICATION</scope>
</reference>
<protein>
    <recommendedName>
        <fullName evidence="1">N-acetyltransferase domain-containing protein</fullName>
    </recommendedName>
</protein>